<evidence type="ECO:0000313" key="1">
    <source>
        <dbReference type="EMBL" id="JAH44913.1"/>
    </source>
</evidence>
<proteinExistence type="predicted"/>
<dbReference type="EMBL" id="GBXM01063664">
    <property type="protein sequence ID" value="JAH44913.1"/>
    <property type="molecule type" value="Transcribed_RNA"/>
</dbReference>
<organism evidence="1">
    <name type="scientific">Anguilla anguilla</name>
    <name type="common">European freshwater eel</name>
    <name type="synonym">Muraena anguilla</name>
    <dbReference type="NCBI Taxonomy" id="7936"/>
    <lineage>
        <taxon>Eukaryota</taxon>
        <taxon>Metazoa</taxon>
        <taxon>Chordata</taxon>
        <taxon>Craniata</taxon>
        <taxon>Vertebrata</taxon>
        <taxon>Euteleostomi</taxon>
        <taxon>Actinopterygii</taxon>
        <taxon>Neopterygii</taxon>
        <taxon>Teleostei</taxon>
        <taxon>Anguilliformes</taxon>
        <taxon>Anguillidae</taxon>
        <taxon>Anguilla</taxon>
    </lineage>
</organism>
<accession>A0A0E9SWL1</accession>
<protein>
    <submittedName>
        <fullName evidence="1">Uncharacterized protein</fullName>
    </submittedName>
</protein>
<reference evidence="1" key="2">
    <citation type="journal article" date="2015" name="Fish Shellfish Immunol.">
        <title>Early steps in the European eel (Anguilla anguilla)-Vibrio vulnificus interaction in the gills: Role of the RtxA13 toxin.</title>
        <authorList>
            <person name="Callol A."/>
            <person name="Pajuelo D."/>
            <person name="Ebbesson L."/>
            <person name="Teles M."/>
            <person name="MacKenzie S."/>
            <person name="Amaro C."/>
        </authorList>
    </citation>
    <scope>NUCLEOTIDE SEQUENCE</scope>
</reference>
<sequence length="15" mass="1692">MMTGRERKGKREGGV</sequence>
<reference evidence="1" key="1">
    <citation type="submission" date="2014-11" db="EMBL/GenBank/DDBJ databases">
        <authorList>
            <person name="Amaro Gonzalez C."/>
        </authorList>
    </citation>
    <scope>NUCLEOTIDE SEQUENCE</scope>
</reference>
<name>A0A0E9SWL1_ANGAN</name>